<evidence type="ECO:0000313" key="1">
    <source>
        <dbReference type="EMBL" id="WWQ69639.1"/>
    </source>
</evidence>
<organism evidence="1 2">
    <name type="scientific">Streptomyces citrinus</name>
    <dbReference type="NCBI Taxonomy" id="3118173"/>
    <lineage>
        <taxon>Bacteria</taxon>
        <taxon>Bacillati</taxon>
        <taxon>Actinomycetota</taxon>
        <taxon>Actinomycetes</taxon>
        <taxon>Kitasatosporales</taxon>
        <taxon>Streptomycetaceae</taxon>
        <taxon>Streptomyces</taxon>
    </lineage>
</organism>
<geneLocation type="plasmid" evidence="1 2">
    <name>p1</name>
</geneLocation>
<accession>A0ACD5AQZ7</accession>
<gene>
    <name evidence="1" type="ORF">V2W30_40445</name>
</gene>
<sequence length="293" mass="31386">MAPAAPAPPQAVARWFAAQGWAAHPLRAGRSLPVRSCHFSCSRGPHESASCFCFHTGRPCHGFHFATTDPELIERWWPDTRSAGPGVACVSEDLVVSGIGAHHVPVANRIHPLPGVSAPDQVELAAVSGFDTSALLAVQRSEHDPAYDEDTLRVRPSSGGLYVSYRNPDANTRYRCSTGSGRNMARGRQADVRAGRSLIVPRGTRMPKGVCRGGPSLSRAATSEGMDFSEKLNRVTCTACGPVGAGLELAASREQCVHAVHRAHPWQQSRDEQIVDDPLAVGSVRPLHLKGRS</sequence>
<proteinExistence type="predicted"/>
<name>A0ACD5AQZ7_9ACTN</name>
<reference evidence="1" key="1">
    <citation type="journal article" date="2025" name="Int. J. Syst. Evol. Microbiol.">
        <title>Streptomyces citrinus sp. nov., with yellow diffusible pigment.</title>
        <authorList>
            <person name="He Y."/>
            <person name="Yang E."/>
            <person name="Xu J."/>
            <person name="Sun Y."/>
            <person name="Sun L."/>
        </authorList>
    </citation>
    <scope>NUCLEOTIDE SEQUENCE</scope>
    <source>
        <strain evidence="1">Q6</strain>
    </source>
</reference>
<keyword evidence="1" id="KW-0614">Plasmid</keyword>
<keyword evidence="2" id="KW-1185">Reference proteome</keyword>
<dbReference type="Proteomes" id="UP001432251">
    <property type="component" value="Plasmid p1"/>
</dbReference>
<dbReference type="EMBL" id="CP146023">
    <property type="protein sequence ID" value="WWQ69639.1"/>
    <property type="molecule type" value="Genomic_DNA"/>
</dbReference>
<evidence type="ECO:0000313" key="2">
    <source>
        <dbReference type="Proteomes" id="UP001432251"/>
    </source>
</evidence>
<protein>
    <submittedName>
        <fullName evidence="1">Bifunctional DNA primase/polymerase</fullName>
    </submittedName>
</protein>